<dbReference type="InterPro" id="IPR008630">
    <property type="entry name" value="Glyco_trans_34"/>
</dbReference>
<comment type="caution">
    <text evidence="4">The sequence shown here is derived from an EMBL/GenBank/DDBJ whole genome shotgun (WGS) entry which is preliminary data.</text>
</comment>
<evidence type="ECO:0000256" key="3">
    <source>
        <dbReference type="ARBA" id="ARBA00022679"/>
    </source>
</evidence>
<dbReference type="EMBL" id="JAKEKT020000017">
    <property type="protein sequence ID" value="KAL1646000.1"/>
    <property type="molecule type" value="Genomic_DNA"/>
</dbReference>
<gene>
    <name evidence="4" type="ORF">SLS58_003420</name>
</gene>
<dbReference type="InterPro" id="IPR029044">
    <property type="entry name" value="Nucleotide-diphossugar_trans"/>
</dbReference>
<keyword evidence="2" id="KW-0328">Glycosyltransferase</keyword>
<dbReference type="SUPFAM" id="SSF53448">
    <property type="entry name" value="Nucleotide-diphospho-sugar transferases"/>
    <property type="match status" value="1"/>
</dbReference>
<dbReference type="Pfam" id="PF05637">
    <property type="entry name" value="Glyco_transf_34"/>
    <property type="match status" value="1"/>
</dbReference>
<evidence type="ECO:0008006" key="6">
    <source>
        <dbReference type="Google" id="ProtNLM"/>
    </source>
</evidence>
<dbReference type="Proteomes" id="UP001521184">
    <property type="component" value="Unassembled WGS sequence"/>
</dbReference>
<accession>A0ABR3TW51</accession>
<sequence>MKLLPLLSIVGCMIMGLAIFTRRYAVIPSVIPRASSHSTSANQDPRILPRPVADPLPPEAKLCQLDAVRENSTWASNTRIGKCTAFFGKIRPTYERARRSHDMHNRIHGITPLVLRQQLVEGLWNKPAFLLSVLLDELRKPKDERLQWLLWVDRDTIVLNPCVPVEAFLPPAEEADVHMVVTKDWNGLNNGVFLVRVNEWAVELFSDILGFPYHRPDVELRFTEQSAMEKLLDEDKFRDNTVYVPQRWFNAYQGRDDEKLEPFQTRRGDFLVHFAGVGDRSKEMEYWLNIAEKHAPDWMLDFYRTAYPAETEEFWRNYADQE</sequence>
<dbReference type="PANTHER" id="PTHR31306:SF8">
    <property type="entry name" value="GLYCOSYLTRANSFERASE FAMILY 34 PROTEIN"/>
    <property type="match status" value="1"/>
</dbReference>
<dbReference type="PANTHER" id="PTHR31306">
    <property type="entry name" value="ALPHA-1,6-MANNOSYLTRANSFERASE MNN11-RELATED"/>
    <property type="match status" value="1"/>
</dbReference>
<organism evidence="4 5">
    <name type="scientific">Diplodia intermedia</name>
    <dbReference type="NCBI Taxonomy" id="856260"/>
    <lineage>
        <taxon>Eukaryota</taxon>
        <taxon>Fungi</taxon>
        <taxon>Dikarya</taxon>
        <taxon>Ascomycota</taxon>
        <taxon>Pezizomycotina</taxon>
        <taxon>Dothideomycetes</taxon>
        <taxon>Dothideomycetes incertae sedis</taxon>
        <taxon>Botryosphaeriales</taxon>
        <taxon>Botryosphaeriaceae</taxon>
        <taxon>Diplodia</taxon>
    </lineage>
</organism>
<evidence type="ECO:0000313" key="4">
    <source>
        <dbReference type="EMBL" id="KAL1646000.1"/>
    </source>
</evidence>
<keyword evidence="3" id="KW-0808">Transferase</keyword>
<proteinExistence type="inferred from homology"/>
<evidence type="ECO:0000313" key="5">
    <source>
        <dbReference type="Proteomes" id="UP001521184"/>
    </source>
</evidence>
<reference evidence="4 5" key="1">
    <citation type="journal article" date="2023" name="Plant Dis.">
        <title>First Report of Diplodia intermedia Causing Canker and Dieback Diseases on Apple Trees in Canada.</title>
        <authorList>
            <person name="Ellouze W."/>
            <person name="Ilyukhin E."/>
            <person name="Sulman M."/>
            <person name="Ali S."/>
        </authorList>
    </citation>
    <scope>NUCLEOTIDE SEQUENCE [LARGE SCALE GENOMIC DNA]</scope>
    <source>
        <strain evidence="4 5">M45-28</strain>
    </source>
</reference>
<name>A0ABR3TW51_9PEZI</name>
<protein>
    <recommendedName>
        <fullName evidence="6">Galactosyl transferase GMA12/MNN10 family protein</fullName>
    </recommendedName>
</protein>
<comment type="similarity">
    <text evidence="1">Belongs to the glycosyltransferase 34 family.</text>
</comment>
<evidence type="ECO:0000256" key="2">
    <source>
        <dbReference type="ARBA" id="ARBA00022676"/>
    </source>
</evidence>
<evidence type="ECO:0000256" key="1">
    <source>
        <dbReference type="ARBA" id="ARBA00005664"/>
    </source>
</evidence>
<keyword evidence="5" id="KW-1185">Reference proteome</keyword>
<dbReference type="Gene3D" id="3.90.550.10">
    <property type="entry name" value="Spore Coat Polysaccharide Biosynthesis Protein SpsA, Chain A"/>
    <property type="match status" value="1"/>
</dbReference>